<dbReference type="GO" id="GO:0016787">
    <property type="term" value="F:hydrolase activity"/>
    <property type="evidence" value="ECO:0007669"/>
    <property type="project" value="UniProtKB-KW"/>
</dbReference>
<dbReference type="Gene3D" id="3.40.50.1820">
    <property type="entry name" value="alpha/beta hydrolase"/>
    <property type="match status" value="1"/>
</dbReference>
<dbReference type="InterPro" id="IPR000073">
    <property type="entry name" value="AB_hydrolase_1"/>
</dbReference>
<protein>
    <submittedName>
        <fullName evidence="3">3-oxoadipate enol-lactonase</fullName>
    </submittedName>
</protein>
<gene>
    <name evidence="3" type="primary">pcaD</name>
    <name evidence="3" type="ORF">GCM10011354_31240</name>
</gene>
<sequence>MFADIDGNTIQYNSYGEGPPVVFVHGLGGSANVWHGVMQAMKQHHHCIALDLRGHGRSQGRGKFSVEGWAKDVHKLIRHLELPAVTLVGHSLGTLIVQHLAQTSPETCDQLVLVGGISYFQPPTADAYRERAELVEKDGLDPLVDAWLEGAVSPQSHATHGGTVGLLRELFLRNEPQSYAKSCRALADAPKIRRDEIGQPTLVVTGAHDRSTPLAMAEELKASIPVSRVKVLPDVGHWSPVESPGAVAAAVLEFLT</sequence>
<dbReference type="OrthoDB" id="3371334at2"/>
<evidence type="ECO:0000259" key="2">
    <source>
        <dbReference type="Pfam" id="PF00561"/>
    </source>
</evidence>
<dbReference type="EMBL" id="BMHA01000013">
    <property type="protein sequence ID" value="GGI08869.1"/>
    <property type="molecule type" value="Genomic_DNA"/>
</dbReference>
<feature type="domain" description="AB hydrolase-1" evidence="2">
    <location>
        <begin position="19"/>
        <end position="129"/>
    </location>
</feature>
<reference evidence="3" key="2">
    <citation type="submission" date="2020-09" db="EMBL/GenBank/DDBJ databases">
        <authorList>
            <person name="Sun Q."/>
            <person name="Zhou Y."/>
        </authorList>
    </citation>
    <scope>NUCLEOTIDE SEQUENCE</scope>
    <source>
        <strain evidence="3">CGMCC 1.14988</strain>
    </source>
</reference>
<comment type="caution">
    <text evidence="3">The sequence shown here is derived from an EMBL/GenBank/DDBJ whole genome shotgun (WGS) entry which is preliminary data.</text>
</comment>
<dbReference type="Pfam" id="PF00561">
    <property type="entry name" value="Abhydrolase_1"/>
    <property type="match status" value="2"/>
</dbReference>
<evidence type="ECO:0000313" key="3">
    <source>
        <dbReference type="EMBL" id="GGI08869.1"/>
    </source>
</evidence>
<dbReference type="InterPro" id="IPR029058">
    <property type="entry name" value="AB_hydrolase_fold"/>
</dbReference>
<dbReference type="SUPFAM" id="SSF53474">
    <property type="entry name" value="alpha/beta-Hydrolases"/>
    <property type="match status" value="1"/>
</dbReference>
<dbReference type="RefSeq" id="WP_130648767.1">
    <property type="nucleotide sequence ID" value="NZ_BMHA01000013.1"/>
</dbReference>
<keyword evidence="4" id="KW-1185">Reference proteome</keyword>
<evidence type="ECO:0000256" key="1">
    <source>
        <dbReference type="ARBA" id="ARBA00022801"/>
    </source>
</evidence>
<dbReference type="PRINTS" id="PR00111">
    <property type="entry name" value="ABHYDROLASE"/>
</dbReference>
<name>A0A8J3ACP3_9ACTN</name>
<proteinExistence type="predicted"/>
<reference evidence="3" key="1">
    <citation type="journal article" date="2014" name="Int. J. Syst. Evol. Microbiol.">
        <title>Complete genome sequence of Corynebacterium casei LMG S-19264T (=DSM 44701T), isolated from a smear-ripened cheese.</title>
        <authorList>
            <consortium name="US DOE Joint Genome Institute (JGI-PGF)"/>
            <person name="Walter F."/>
            <person name="Albersmeier A."/>
            <person name="Kalinowski J."/>
            <person name="Ruckert C."/>
        </authorList>
    </citation>
    <scope>NUCLEOTIDE SEQUENCE</scope>
    <source>
        <strain evidence="3">CGMCC 1.14988</strain>
    </source>
</reference>
<dbReference type="PANTHER" id="PTHR43798:SF31">
    <property type="entry name" value="AB HYDROLASE SUPERFAMILY PROTEIN YCLE"/>
    <property type="match status" value="1"/>
</dbReference>
<accession>A0A8J3ACP3</accession>
<dbReference type="PANTHER" id="PTHR43798">
    <property type="entry name" value="MONOACYLGLYCEROL LIPASE"/>
    <property type="match status" value="1"/>
</dbReference>
<dbReference type="InterPro" id="IPR050266">
    <property type="entry name" value="AB_hydrolase_sf"/>
</dbReference>
<evidence type="ECO:0000313" key="4">
    <source>
        <dbReference type="Proteomes" id="UP000650511"/>
    </source>
</evidence>
<dbReference type="Proteomes" id="UP000650511">
    <property type="component" value="Unassembled WGS sequence"/>
</dbReference>
<dbReference type="GO" id="GO:0016020">
    <property type="term" value="C:membrane"/>
    <property type="evidence" value="ECO:0007669"/>
    <property type="project" value="TreeGrafter"/>
</dbReference>
<dbReference type="AlphaFoldDB" id="A0A8J3ACP3"/>
<organism evidence="3 4">
    <name type="scientific">Egicoccus halophilus</name>
    <dbReference type="NCBI Taxonomy" id="1670830"/>
    <lineage>
        <taxon>Bacteria</taxon>
        <taxon>Bacillati</taxon>
        <taxon>Actinomycetota</taxon>
        <taxon>Nitriliruptoria</taxon>
        <taxon>Egicoccales</taxon>
        <taxon>Egicoccaceae</taxon>
        <taxon>Egicoccus</taxon>
    </lineage>
</organism>
<feature type="domain" description="AB hydrolase-1" evidence="2">
    <location>
        <begin position="195"/>
        <end position="243"/>
    </location>
</feature>
<keyword evidence="1" id="KW-0378">Hydrolase</keyword>